<feature type="region of interest" description="Disordered" evidence="1">
    <location>
        <begin position="636"/>
        <end position="657"/>
    </location>
</feature>
<comment type="caution">
    <text evidence="2">The sequence shown here is derived from an EMBL/GenBank/DDBJ whole genome shotgun (WGS) entry which is preliminary data.</text>
</comment>
<name>A0A3R9R5N8_9BACT</name>
<proteinExistence type="predicted"/>
<dbReference type="RefSeq" id="WP_125486936.1">
    <property type="nucleotide sequence ID" value="NZ_RSDW01000001.1"/>
</dbReference>
<gene>
    <name evidence="2" type="ORF">EDE15_4182</name>
</gene>
<dbReference type="EMBL" id="RSDW01000001">
    <property type="protein sequence ID" value="RSL18592.1"/>
    <property type="molecule type" value="Genomic_DNA"/>
</dbReference>
<sequence>MLDVSALPTPPSFTYGGHLFVLELQNISPAGCSLQSPQVDLVPTSDTNNQPFYAAPRTGDPGYATEFRPQVLEPGAWAHLLFVWTSRAGPELSCDLYSGVRLGFSYQWQGRSEPSIEIRHLWIRACGPFAVTGYRPGRYSSASPVPQSWLGWYGPDGLHEFTVPSPTTSKEIATASPLLSLSAQAKRTMLGDRLFSLRLNFPRTAAEGCAFSQLRKRESDGTTIISLQQCDDVALDENVGPSAVPWYHEPGVMGLAMGNLDFTPKHVGPLEYDITAPVGRGAGQKATVQYARTRVDLVVRDPALPRQVIILDPLPACTASQLRVASLSPIISTPLKTLRAYDATNISPQACSLAGVPAMRGLDNKGDYQPFLPPACPNCENELFIPRPNGRIDLNQGETAHLLVGANGKETGYCISTPKLQLRLDRDASLTEPGNTRPLPTEIALSATVPLEASDCVSIDISAWRQGPYDGDPLNLHQAKLAQVSAPAPIASIPSECNKPELLAHGRPYRIEGTHDPEYELSMEQHEFVRDEPIPLYLWTNNSSNLPIELGSCTEPAYLKAGGFVLYDAYGHRVLNKRQIASDKQCKADPSGYYNPIMCTISVSFSLPAHTCVSSRIDLTKDYELPPGEYILSTRDPGDTVSCPRRGDKPFNPNPATDIGFKVLQP</sequence>
<dbReference type="AlphaFoldDB" id="A0A3R9R5N8"/>
<evidence type="ECO:0000313" key="3">
    <source>
        <dbReference type="Proteomes" id="UP000269669"/>
    </source>
</evidence>
<dbReference type="OrthoDB" id="102664at2"/>
<accession>A0A3R9R5N8</accession>
<reference evidence="2 3" key="1">
    <citation type="submission" date="2018-12" db="EMBL/GenBank/DDBJ databases">
        <title>Sequencing of bacterial isolates from soil warming experiment in Harvard Forest, Massachusetts, USA.</title>
        <authorList>
            <person name="Deangelis K."/>
        </authorList>
    </citation>
    <scope>NUCLEOTIDE SEQUENCE [LARGE SCALE GENOMIC DNA]</scope>
    <source>
        <strain evidence="2 3">EB153</strain>
    </source>
</reference>
<keyword evidence="3" id="KW-1185">Reference proteome</keyword>
<evidence type="ECO:0000313" key="2">
    <source>
        <dbReference type="EMBL" id="RSL18592.1"/>
    </source>
</evidence>
<protein>
    <submittedName>
        <fullName evidence="2">Uncharacterized protein</fullName>
    </submittedName>
</protein>
<organism evidence="2 3">
    <name type="scientific">Edaphobacter aggregans</name>
    <dbReference type="NCBI Taxonomy" id="570835"/>
    <lineage>
        <taxon>Bacteria</taxon>
        <taxon>Pseudomonadati</taxon>
        <taxon>Acidobacteriota</taxon>
        <taxon>Terriglobia</taxon>
        <taxon>Terriglobales</taxon>
        <taxon>Acidobacteriaceae</taxon>
        <taxon>Edaphobacter</taxon>
    </lineage>
</organism>
<dbReference type="Proteomes" id="UP000269669">
    <property type="component" value="Unassembled WGS sequence"/>
</dbReference>
<evidence type="ECO:0000256" key="1">
    <source>
        <dbReference type="SAM" id="MobiDB-lite"/>
    </source>
</evidence>